<feature type="domain" description="Mur ligase central" evidence="2">
    <location>
        <begin position="161"/>
        <end position="372"/>
    </location>
</feature>
<dbReference type="SUPFAM" id="SSF53623">
    <property type="entry name" value="MurD-like peptide ligases, catalytic domain"/>
    <property type="match status" value="1"/>
</dbReference>
<dbReference type="EMBL" id="PYXZ01000007">
    <property type="protein sequence ID" value="PUA79960.1"/>
    <property type="molecule type" value="Genomic_DNA"/>
</dbReference>
<name>A0A2R7YU84_9ACTN</name>
<dbReference type="InterPro" id="IPR004101">
    <property type="entry name" value="Mur_ligase_C"/>
</dbReference>
<keyword evidence="3" id="KW-0436">Ligase</keyword>
<evidence type="ECO:0000313" key="3">
    <source>
        <dbReference type="EMBL" id="PUA79960.1"/>
    </source>
</evidence>
<reference evidence="3 4" key="1">
    <citation type="submission" date="2018-03" db="EMBL/GenBank/DDBJ databases">
        <authorList>
            <person name="Keele B.F."/>
        </authorList>
    </citation>
    <scope>NUCLEOTIDE SEQUENCE [LARGE SCALE GENOMIC DNA]</scope>
    <source>
        <strain evidence="3 4">IB-3</strain>
    </source>
</reference>
<dbReference type="PANTHER" id="PTHR23135">
    <property type="entry name" value="MUR LIGASE FAMILY MEMBER"/>
    <property type="match status" value="1"/>
</dbReference>
<accession>A0A2R7YU84</accession>
<feature type="domain" description="Mur ligase C-terminal" evidence="1">
    <location>
        <begin position="399"/>
        <end position="528"/>
    </location>
</feature>
<dbReference type="InterPro" id="IPR036615">
    <property type="entry name" value="Mur_ligase_C_dom_sf"/>
</dbReference>
<organism evidence="3 4">
    <name type="scientific">Nocardioides currus</name>
    <dbReference type="NCBI Taxonomy" id="2133958"/>
    <lineage>
        <taxon>Bacteria</taxon>
        <taxon>Bacillati</taxon>
        <taxon>Actinomycetota</taxon>
        <taxon>Actinomycetes</taxon>
        <taxon>Propionibacteriales</taxon>
        <taxon>Nocardioidaceae</taxon>
        <taxon>Nocardioides</taxon>
    </lineage>
</organism>
<evidence type="ECO:0000259" key="1">
    <source>
        <dbReference type="Pfam" id="PF02875"/>
    </source>
</evidence>
<dbReference type="RefSeq" id="WP_108345350.1">
    <property type="nucleotide sequence ID" value="NZ_PYXZ01000007.1"/>
</dbReference>
<sequence length="562" mass="59466">MTSLVELRVLEGPNLYFPRAAIKLTLDITTIAEASDETVLRFARRIGLRTTRPGAPGSGFRQRFAMRAVERLVRAIAVESGTRRLAVRVRPTSDANQLVVAFPWRNRGRAQALGNAVAHALDALPTPDVEGAVSEAAEQVAAAEPGTRPTTITPRIPVVAVTGTNGKTTTSRMIAHIARGDGRLVGWSNTDGIYIDGELVEGGDYSGPSGAGRVLAHPQVQLAVTETARGGILLKGIGLTRNDVSVVTNVTADHLGLQGIDTVDQLAEVKSVVPRITRKEGWAVLNGDDPRVLAMTAIIRAQPWVFSRDPDSPAIRDVMNAGGRATTVIDGWLTVLKPGADPLPLVELVDVPMTLAGLSRFNIENALAAASASLAIGIDVETVVAGLRSFLPDAEHNPGRMNFFSLPGDVTAVMDLAHNEAGLEALLEIMEGVRRPGARLLLGLGAVGDRTDELIDALGEIGAKGSDVLAIGHKERYLRNRTMDEIDQLLRAGAARVGVTDIETYTTEVECLAALVGQARAGDVVGLMCHAERQAAYDWISEHGGTPDGADELAAKVRAASS</sequence>
<dbReference type="SUPFAM" id="SSF53244">
    <property type="entry name" value="MurD-like peptide ligases, peptide-binding domain"/>
    <property type="match status" value="1"/>
</dbReference>
<protein>
    <submittedName>
        <fullName evidence="3">Mur ligase</fullName>
    </submittedName>
</protein>
<gene>
    <name evidence="3" type="ORF">C7S10_15480</name>
</gene>
<evidence type="ECO:0000313" key="4">
    <source>
        <dbReference type="Proteomes" id="UP000244867"/>
    </source>
</evidence>
<proteinExistence type="predicted"/>
<dbReference type="InterPro" id="IPR036565">
    <property type="entry name" value="Mur-like_cat_sf"/>
</dbReference>
<comment type="caution">
    <text evidence="3">The sequence shown here is derived from an EMBL/GenBank/DDBJ whole genome shotgun (WGS) entry which is preliminary data.</text>
</comment>
<evidence type="ECO:0000259" key="2">
    <source>
        <dbReference type="Pfam" id="PF08245"/>
    </source>
</evidence>
<dbReference type="InterPro" id="IPR013221">
    <property type="entry name" value="Mur_ligase_cen"/>
</dbReference>
<dbReference type="Proteomes" id="UP000244867">
    <property type="component" value="Unassembled WGS sequence"/>
</dbReference>
<dbReference type="Gene3D" id="3.40.1190.10">
    <property type="entry name" value="Mur-like, catalytic domain"/>
    <property type="match status" value="1"/>
</dbReference>
<keyword evidence="4" id="KW-1185">Reference proteome</keyword>
<dbReference type="GO" id="GO:0005524">
    <property type="term" value="F:ATP binding"/>
    <property type="evidence" value="ECO:0007669"/>
    <property type="project" value="InterPro"/>
</dbReference>
<dbReference type="Pfam" id="PF02875">
    <property type="entry name" value="Mur_ligase_C"/>
    <property type="match status" value="1"/>
</dbReference>
<dbReference type="GO" id="GO:0016881">
    <property type="term" value="F:acid-amino acid ligase activity"/>
    <property type="evidence" value="ECO:0007669"/>
    <property type="project" value="InterPro"/>
</dbReference>
<dbReference type="OrthoDB" id="9803907at2"/>
<dbReference type="PANTHER" id="PTHR23135:SF18">
    <property type="entry name" value="CYANOPHYCIN SYNTHETASE"/>
    <property type="match status" value="1"/>
</dbReference>
<dbReference type="AlphaFoldDB" id="A0A2R7YU84"/>
<dbReference type="Gene3D" id="3.90.190.20">
    <property type="entry name" value="Mur ligase, C-terminal domain"/>
    <property type="match status" value="1"/>
</dbReference>
<dbReference type="Pfam" id="PF08245">
    <property type="entry name" value="Mur_ligase_M"/>
    <property type="match status" value="1"/>
</dbReference>